<comment type="caution">
    <text evidence="6">The sequence shown here is derived from an EMBL/GenBank/DDBJ whole genome shotgun (WGS) entry which is preliminary data.</text>
</comment>
<evidence type="ECO:0000259" key="4">
    <source>
        <dbReference type="Pfam" id="PF02563"/>
    </source>
</evidence>
<evidence type="ECO:0000256" key="2">
    <source>
        <dbReference type="SAM" id="MobiDB-lite"/>
    </source>
</evidence>
<evidence type="ECO:0000313" key="6">
    <source>
        <dbReference type="EMBL" id="PRO73874.1"/>
    </source>
</evidence>
<feature type="chain" id="PRO_5015542365" evidence="3">
    <location>
        <begin position="23"/>
        <end position="601"/>
    </location>
</feature>
<keyword evidence="7" id="KW-1185">Reference proteome</keyword>
<evidence type="ECO:0000259" key="5">
    <source>
        <dbReference type="Pfam" id="PF10531"/>
    </source>
</evidence>
<evidence type="ECO:0000256" key="3">
    <source>
        <dbReference type="SAM" id="SignalP"/>
    </source>
</evidence>
<organism evidence="6 7">
    <name type="scientific">Alteromonas alba</name>
    <dbReference type="NCBI Taxonomy" id="2079529"/>
    <lineage>
        <taxon>Bacteria</taxon>
        <taxon>Pseudomonadati</taxon>
        <taxon>Pseudomonadota</taxon>
        <taxon>Gammaproteobacteria</taxon>
        <taxon>Alteromonadales</taxon>
        <taxon>Alteromonadaceae</taxon>
        <taxon>Alteromonas/Salinimonas group</taxon>
        <taxon>Alteromonas</taxon>
    </lineage>
</organism>
<dbReference type="EMBL" id="PVNP01000082">
    <property type="protein sequence ID" value="PRO73874.1"/>
    <property type="molecule type" value="Genomic_DNA"/>
</dbReference>
<accession>A0A2S9VBR5</accession>
<keyword evidence="6" id="KW-0813">Transport</keyword>
<dbReference type="PANTHER" id="PTHR33619:SF3">
    <property type="entry name" value="POLYSACCHARIDE EXPORT PROTEIN GFCE-RELATED"/>
    <property type="match status" value="1"/>
</dbReference>
<dbReference type="Pfam" id="PF10531">
    <property type="entry name" value="SLBB"/>
    <property type="match status" value="1"/>
</dbReference>
<dbReference type="PANTHER" id="PTHR33619">
    <property type="entry name" value="POLYSACCHARIDE EXPORT PROTEIN GFCE-RELATED"/>
    <property type="match status" value="1"/>
</dbReference>
<sequence length="601" mass="65144">MRISIWLTLTALSLSAFSSVQAQTAEQIQQIQQQLSQRGADNSAAANTGNAGVSPVQLSASPTLQGNSQTGTRPSSGQYSTQPRNGLVLPGEPTMDMVFPLQEAMENPPFAANLFVGGFESERTNSVNPNYLVAPGDQISIWLWGAVDYSDVATVDSQGNIFIPNIGPVNLLNVPSSQVNATVTRSIKQVYTNDVNVYVNLLTATPVSVYVSGPVLRPGQYAGQATDSPLYFLKRAGGVDFLRGSFRSIDILRAGEVIHSIDLYNFVTEGELPAISFQDKDVILVRPIGPTITVSEGARNSFTFELKPSDLTGEALVDYAKPGDFISHVSVSGLRDGAQFARYAPLTDFKQFSLHPGDHVEFKNDYEIQIYPINVAGSFRGASRVMVSKGARLHQVLSNIAIDPNLADFKNVYLLRESVADQQQLIINQALDRLERSIYTAPVRSTGEGSIRVQEAQLVTDFIARARQVKPLGKVIIAENDNVADILLEENDTIVIPTKTDLVHVGGEVLMPQSVVFNPDAELSDYVAWAGGFSERANDARILVIRANGMVDFYDVDDNSDVAAGDQVIVLPRVDAKTLQAVKDITQIIYQIAVAANVALN</sequence>
<proteinExistence type="predicted"/>
<dbReference type="Pfam" id="PF02563">
    <property type="entry name" value="Poly_export"/>
    <property type="match status" value="1"/>
</dbReference>
<feature type="domain" description="Soluble ligand binding" evidence="5">
    <location>
        <begin position="503"/>
        <end position="550"/>
    </location>
</feature>
<reference evidence="7" key="1">
    <citation type="journal article" date="2020" name="Int. J. Syst. Evol. Microbiol.">
        <title>Alteromonas alba sp. nov., a marine bacterium isolated from the seawater of the West Pacific Ocean.</title>
        <authorList>
            <person name="Sun C."/>
            <person name="Wu Y.-H."/>
            <person name="Xamxidin M."/>
            <person name="Cheng H."/>
            <person name="Xu X.-W."/>
        </authorList>
    </citation>
    <scope>NUCLEOTIDE SEQUENCE [LARGE SCALE GENOMIC DNA]</scope>
    <source>
        <strain evidence="7">190</strain>
    </source>
</reference>
<name>A0A2S9VBR5_9ALTE</name>
<evidence type="ECO:0000256" key="1">
    <source>
        <dbReference type="ARBA" id="ARBA00022729"/>
    </source>
</evidence>
<protein>
    <submittedName>
        <fullName evidence="6">Sugar transporter</fullName>
    </submittedName>
</protein>
<keyword evidence="1 3" id="KW-0732">Signal</keyword>
<gene>
    <name evidence="6" type="ORF">C6Y40_09355</name>
</gene>
<dbReference type="OrthoDB" id="9808948at2"/>
<dbReference type="Proteomes" id="UP000238949">
    <property type="component" value="Unassembled WGS sequence"/>
</dbReference>
<dbReference type="Gene3D" id="3.10.560.10">
    <property type="entry name" value="Outer membrane lipoprotein wza domain like"/>
    <property type="match status" value="2"/>
</dbReference>
<dbReference type="InterPro" id="IPR003715">
    <property type="entry name" value="Poly_export_N"/>
</dbReference>
<dbReference type="InterPro" id="IPR019554">
    <property type="entry name" value="Soluble_ligand-bd"/>
</dbReference>
<feature type="compositionally biased region" description="Polar residues" evidence="2">
    <location>
        <begin position="44"/>
        <end position="84"/>
    </location>
</feature>
<dbReference type="RefSeq" id="WP_105934374.1">
    <property type="nucleotide sequence ID" value="NZ_PVNP01000082.1"/>
</dbReference>
<feature type="signal peptide" evidence="3">
    <location>
        <begin position="1"/>
        <end position="22"/>
    </location>
</feature>
<evidence type="ECO:0000313" key="7">
    <source>
        <dbReference type="Proteomes" id="UP000238949"/>
    </source>
</evidence>
<feature type="region of interest" description="Disordered" evidence="2">
    <location>
        <begin position="39"/>
        <end position="91"/>
    </location>
</feature>
<dbReference type="GO" id="GO:0015159">
    <property type="term" value="F:polysaccharide transmembrane transporter activity"/>
    <property type="evidence" value="ECO:0007669"/>
    <property type="project" value="InterPro"/>
</dbReference>
<dbReference type="AlphaFoldDB" id="A0A2S9VBR5"/>
<keyword evidence="6" id="KW-0762">Sugar transport</keyword>
<feature type="domain" description="Polysaccharide export protein N-terminal" evidence="4">
    <location>
        <begin position="126"/>
        <end position="201"/>
    </location>
</feature>
<dbReference type="InterPro" id="IPR049712">
    <property type="entry name" value="Poly_export"/>
</dbReference>